<keyword evidence="5" id="KW-0143">Chaperone</keyword>
<dbReference type="InterPro" id="IPR005129">
    <property type="entry name" value="GTPase_ArgK"/>
</dbReference>
<dbReference type="Gene3D" id="3.40.50.300">
    <property type="entry name" value="P-loop containing nucleotide triphosphate hydrolases"/>
    <property type="match status" value="1"/>
</dbReference>
<dbReference type="InterPro" id="IPR027417">
    <property type="entry name" value="P-loop_NTPase"/>
</dbReference>
<accession>A0A7W1XTD9</accession>
<dbReference type="CDD" id="cd03114">
    <property type="entry name" value="MMAA-like"/>
    <property type="match status" value="1"/>
</dbReference>
<evidence type="ECO:0000313" key="6">
    <source>
        <dbReference type="EMBL" id="MBA4602923.1"/>
    </source>
</evidence>
<comment type="caution">
    <text evidence="6">The sequence shown here is derived from an EMBL/GenBank/DDBJ whole genome shotgun (WGS) entry which is preliminary data.</text>
</comment>
<keyword evidence="2" id="KW-0547">Nucleotide-binding</keyword>
<evidence type="ECO:0000256" key="2">
    <source>
        <dbReference type="ARBA" id="ARBA00022741"/>
    </source>
</evidence>
<comment type="similarity">
    <text evidence="1">Belongs to the SIMIBI class G3E GTPase family. ArgK/MeaB subfamily.</text>
</comment>
<sequence length="328" mass="36823">METWLSEVEQKNKRKIARLITRIENGEPETDKWLETLYPKTGNAYIIGITGSPGAGKSSLLDEFIACLRRSKITVGVISIDPTSPYTGGAILGDRVRMMRHSLDEGVFIRSMGSRGSLGGLSRSARDAVTVLDAAGYDVILLETVGVGQAELDVMHVADTVCLVLNPTAGDVIQVFKAGIMEIADLFVINKADLPGVNRLEGEINDLLDLSKQDSGWRPPIVRTIATRGEGIDLWWNAAKSHLDYLKQNGELNRRRKRQLELETRNLIEETVRRYLEKVWSDPAWQKQLECLEKRNISPRTLARKWLDQLGRGICEEKVETHSFNDQR</sequence>
<dbReference type="PANTHER" id="PTHR43087">
    <property type="entry name" value="LYSINE/ARGININE/ORNITHINE TRANSPORT SYSTEM KINASE"/>
    <property type="match status" value="1"/>
</dbReference>
<keyword evidence="3" id="KW-0378">Hydrolase</keyword>
<dbReference type="AlphaFoldDB" id="A0A7W1XTD9"/>
<proteinExistence type="inferred from homology"/>
<reference evidence="6 7" key="1">
    <citation type="submission" date="2020-07" db="EMBL/GenBank/DDBJ databases">
        <title>Thermoactinomyces phylogeny.</title>
        <authorList>
            <person name="Dunlap C."/>
        </authorList>
    </citation>
    <scope>NUCLEOTIDE SEQUENCE [LARGE SCALE GENOMIC DNA]</scope>
    <source>
        <strain evidence="6 7">AMNI-1</strain>
    </source>
</reference>
<gene>
    <name evidence="6" type="primary">meaB</name>
    <name evidence="6" type="ORF">H2C83_11485</name>
</gene>
<evidence type="ECO:0000256" key="3">
    <source>
        <dbReference type="ARBA" id="ARBA00022801"/>
    </source>
</evidence>
<dbReference type="GO" id="GO:0005525">
    <property type="term" value="F:GTP binding"/>
    <property type="evidence" value="ECO:0007669"/>
    <property type="project" value="UniProtKB-KW"/>
</dbReference>
<dbReference type="Pfam" id="PF03308">
    <property type="entry name" value="MeaB"/>
    <property type="match status" value="1"/>
</dbReference>
<dbReference type="EMBL" id="JACEOL010000036">
    <property type="protein sequence ID" value="MBA4602923.1"/>
    <property type="molecule type" value="Genomic_DNA"/>
</dbReference>
<organism evidence="6 7">
    <name type="scientific">Thermoactinomyces mirandus</name>
    <dbReference type="NCBI Taxonomy" id="2756294"/>
    <lineage>
        <taxon>Bacteria</taxon>
        <taxon>Bacillati</taxon>
        <taxon>Bacillota</taxon>
        <taxon>Bacilli</taxon>
        <taxon>Bacillales</taxon>
        <taxon>Thermoactinomycetaceae</taxon>
        <taxon>Thermoactinomyces</taxon>
    </lineage>
</organism>
<evidence type="ECO:0000313" key="7">
    <source>
        <dbReference type="Proteomes" id="UP000538292"/>
    </source>
</evidence>
<evidence type="ECO:0000256" key="1">
    <source>
        <dbReference type="ARBA" id="ARBA00009625"/>
    </source>
</evidence>
<keyword evidence="7" id="KW-1185">Reference proteome</keyword>
<evidence type="ECO:0000256" key="4">
    <source>
        <dbReference type="ARBA" id="ARBA00023134"/>
    </source>
</evidence>
<dbReference type="PANTHER" id="PTHR43087:SF1">
    <property type="entry name" value="LAO_AO TRANSPORT SYSTEM ATPASE"/>
    <property type="match status" value="1"/>
</dbReference>
<protein>
    <submittedName>
        <fullName evidence="6">Methylmalonyl Co-A mutase-associated GTPase MeaB</fullName>
    </submittedName>
</protein>
<dbReference type="NCBIfam" id="TIGR00750">
    <property type="entry name" value="lao"/>
    <property type="match status" value="1"/>
</dbReference>
<dbReference type="GO" id="GO:0003924">
    <property type="term" value="F:GTPase activity"/>
    <property type="evidence" value="ECO:0007669"/>
    <property type="project" value="InterPro"/>
</dbReference>
<keyword evidence="4" id="KW-0342">GTP-binding</keyword>
<dbReference type="Proteomes" id="UP000538292">
    <property type="component" value="Unassembled WGS sequence"/>
</dbReference>
<dbReference type="SUPFAM" id="SSF52540">
    <property type="entry name" value="P-loop containing nucleoside triphosphate hydrolases"/>
    <property type="match status" value="1"/>
</dbReference>
<evidence type="ECO:0000256" key="5">
    <source>
        <dbReference type="ARBA" id="ARBA00023186"/>
    </source>
</evidence>
<dbReference type="InterPro" id="IPR052040">
    <property type="entry name" value="GTPase/Isobutyryl-CoA_mutase"/>
</dbReference>
<name>A0A7W1XTD9_9BACL</name>